<feature type="domain" description="NAD-dependent epimerase/dehydratase" evidence="4">
    <location>
        <begin position="12"/>
        <end position="263"/>
    </location>
</feature>
<keyword evidence="2" id="KW-0560">Oxidoreductase</keyword>
<dbReference type="SUPFAM" id="SSF51735">
    <property type="entry name" value="NAD(P)-binding Rossmann-fold domains"/>
    <property type="match status" value="1"/>
</dbReference>
<dbReference type="InterPro" id="IPR050425">
    <property type="entry name" value="NAD(P)_dehydrat-like"/>
</dbReference>
<keyword evidence="1" id="KW-0521">NADP</keyword>
<dbReference type="GO" id="GO:0016616">
    <property type="term" value="F:oxidoreductase activity, acting on the CH-OH group of donors, NAD or NADP as acceptor"/>
    <property type="evidence" value="ECO:0007669"/>
    <property type="project" value="TreeGrafter"/>
</dbReference>
<dbReference type="AlphaFoldDB" id="A0A2P5CCB4"/>
<evidence type="ECO:0000313" key="5">
    <source>
        <dbReference type="EMBL" id="PON58671.1"/>
    </source>
</evidence>
<accession>A0A2P5CCB4</accession>
<keyword evidence="6" id="KW-1185">Reference proteome</keyword>
<dbReference type="Gene3D" id="3.40.50.720">
    <property type="entry name" value="NAD(P)-binding Rossmann-like Domain"/>
    <property type="match status" value="1"/>
</dbReference>
<dbReference type="STRING" id="63057.A0A2P5CCB4"/>
<dbReference type="InterPro" id="IPR036291">
    <property type="entry name" value="NAD(P)-bd_dom_sf"/>
</dbReference>
<organism evidence="5 6">
    <name type="scientific">Trema orientale</name>
    <name type="common">Charcoal tree</name>
    <name type="synonym">Celtis orientalis</name>
    <dbReference type="NCBI Taxonomy" id="63057"/>
    <lineage>
        <taxon>Eukaryota</taxon>
        <taxon>Viridiplantae</taxon>
        <taxon>Streptophyta</taxon>
        <taxon>Embryophyta</taxon>
        <taxon>Tracheophyta</taxon>
        <taxon>Spermatophyta</taxon>
        <taxon>Magnoliopsida</taxon>
        <taxon>eudicotyledons</taxon>
        <taxon>Gunneridae</taxon>
        <taxon>Pentapetalae</taxon>
        <taxon>rosids</taxon>
        <taxon>fabids</taxon>
        <taxon>Rosales</taxon>
        <taxon>Cannabaceae</taxon>
        <taxon>Trema</taxon>
    </lineage>
</organism>
<name>A0A2P5CCB4_TREOI</name>
<evidence type="ECO:0000259" key="4">
    <source>
        <dbReference type="Pfam" id="PF01370"/>
    </source>
</evidence>
<dbReference type="PANTHER" id="PTHR10366:SF563">
    <property type="entry name" value="CINNAMOYL-COA REDUCTASE 16"/>
    <property type="match status" value="1"/>
</dbReference>
<evidence type="ECO:0000256" key="2">
    <source>
        <dbReference type="ARBA" id="ARBA00023002"/>
    </source>
</evidence>
<comment type="similarity">
    <text evidence="3">Belongs to the NAD(P)-dependent epimerase/dehydratase family. Dihydroflavonol-4-reductase subfamily.</text>
</comment>
<proteinExistence type="inferred from homology"/>
<dbReference type="Proteomes" id="UP000237000">
    <property type="component" value="Unassembled WGS sequence"/>
</dbReference>
<evidence type="ECO:0000256" key="1">
    <source>
        <dbReference type="ARBA" id="ARBA00022857"/>
    </source>
</evidence>
<protein>
    <submittedName>
        <fullName evidence="5">NAD(P)-binding domain containing protein</fullName>
    </submittedName>
</protein>
<evidence type="ECO:0000313" key="6">
    <source>
        <dbReference type="Proteomes" id="UP000237000"/>
    </source>
</evidence>
<dbReference type="EMBL" id="JXTC01000383">
    <property type="protein sequence ID" value="PON58671.1"/>
    <property type="molecule type" value="Genomic_DNA"/>
</dbReference>
<gene>
    <name evidence="5" type="ORF">TorRG33x02_290480</name>
</gene>
<comment type="caution">
    <text evidence="5">The sequence shown here is derived from an EMBL/GenBank/DDBJ whole genome shotgun (WGS) entry which is preliminary data.</text>
</comment>
<dbReference type="FunFam" id="3.40.50.720:FF:000085">
    <property type="entry name" value="Dihydroflavonol reductase"/>
    <property type="match status" value="1"/>
</dbReference>
<evidence type="ECO:0000256" key="3">
    <source>
        <dbReference type="ARBA" id="ARBA00023445"/>
    </source>
</evidence>
<dbReference type="PANTHER" id="PTHR10366">
    <property type="entry name" value="NAD DEPENDENT EPIMERASE/DEHYDRATASE"/>
    <property type="match status" value="1"/>
</dbReference>
<reference evidence="6" key="1">
    <citation type="submission" date="2016-06" db="EMBL/GenBank/DDBJ databases">
        <title>Parallel loss of symbiosis genes in relatives of nitrogen-fixing non-legume Parasponia.</title>
        <authorList>
            <person name="Van Velzen R."/>
            <person name="Holmer R."/>
            <person name="Bu F."/>
            <person name="Rutten L."/>
            <person name="Van Zeijl A."/>
            <person name="Liu W."/>
            <person name="Santuari L."/>
            <person name="Cao Q."/>
            <person name="Sharma T."/>
            <person name="Shen D."/>
            <person name="Roswanjaya Y."/>
            <person name="Wardhani T."/>
            <person name="Kalhor M.S."/>
            <person name="Jansen J."/>
            <person name="Van den Hoogen J."/>
            <person name="Gungor B."/>
            <person name="Hartog M."/>
            <person name="Hontelez J."/>
            <person name="Verver J."/>
            <person name="Yang W.-C."/>
            <person name="Schijlen E."/>
            <person name="Repin R."/>
            <person name="Schilthuizen M."/>
            <person name="Schranz E."/>
            <person name="Heidstra R."/>
            <person name="Miyata K."/>
            <person name="Fedorova E."/>
            <person name="Kohlen W."/>
            <person name="Bisseling T."/>
            <person name="Smit S."/>
            <person name="Geurts R."/>
        </authorList>
    </citation>
    <scope>NUCLEOTIDE SEQUENCE [LARGE SCALE GENOMIC DNA]</scope>
    <source>
        <strain evidence="6">cv. RG33-2</strain>
    </source>
</reference>
<sequence>MAENIQYHKGSVCVTGATGFVASWLIMRLLQQGYSVRATVRPESGKKDLSFLTSLIPTASSSENSKLQIFQADLRQPESFATAIEGCVGVFHVAHPVVSSEPVTEEAVTKMTVKGTLGILKACLDSKTVKRVVYTSSAATVVYGGDGRDDRDKVEESTWSDIDFYKSQNREASTELYMATKVKTEKAALEFAEKHGLDVVTLIPSLVVGPFICPHLPASVGLALTMIFGNNKALYKYITKTAMVHIDDVARAHIFLLENPNAEGRYICSSDEISLDEMALLLSKRWPNIEIPTEEYVSSLKEIEGCDQKYSSLSSEKLLKSGFEYKYGLDDMFDGAIQSCKEKCFL</sequence>
<dbReference type="InParanoid" id="A0A2P5CCB4"/>
<dbReference type="OrthoDB" id="2735536at2759"/>
<dbReference type="InterPro" id="IPR001509">
    <property type="entry name" value="Epimerase_deHydtase"/>
</dbReference>
<dbReference type="Pfam" id="PF01370">
    <property type="entry name" value="Epimerase"/>
    <property type="match status" value="1"/>
</dbReference>
<dbReference type="CDD" id="cd08958">
    <property type="entry name" value="FR_SDR_e"/>
    <property type="match status" value="1"/>
</dbReference>